<organism evidence="3 4">
    <name type="scientific">Dactylosporangium darangshiense</name>
    <dbReference type="NCBI Taxonomy" id="579108"/>
    <lineage>
        <taxon>Bacteria</taxon>
        <taxon>Bacillati</taxon>
        <taxon>Actinomycetota</taxon>
        <taxon>Actinomycetes</taxon>
        <taxon>Micromonosporales</taxon>
        <taxon>Micromonosporaceae</taxon>
        <taxon>Dactylosporangium</taxon>
    </lineage>
</organism>
<feature type="region of interest" description="Disordered" evidence="2">
    <location>
        <begin position="600"/>
        <end position="621"/>
    </location>
</feature>
<feature type="coiled-coil region" evidence="1">
    <location>
        <begin position="906"/>
        <end position="1007"/>
    </location>
</feature>
<gene>
    <name evidence="3" type="ORF">GCM10022255_069030</name>
</gene>
<dbReference type="RefSeq" id="WP_345133379.1">
    <property type="nucleotide sequence ID" value="NZ_BAABAT010000024.1"/>
</dbReference>
<evidence type="ECO:0000256" key="2">
    <source>
        <dbReference type="SAM" id="MobiDB-lite"/>
    </source>
</evidence>
<dbReference type="EMBL" id="BAABAT010000024">
    <property type="protein sequence ID" value="GAA4256396.1"/>
    <property type="molecule type" value="Genomic_DNA"/>
</dbReference>
<reference evidence="4" key="1">
    <citation type="journal article" date="2019" name="Int. J. Syst. Evol. Microbiol.">
        <title>The Global Catalogue of Microorganisms (GCM) 10K type strain sequencing project: providing services to taxonomists for standard genome sequencing and annotation.</title>
        <authorList>
            <consortium name="The Broad Institute Genomics Platform"/>
            <consortium name="The Broad Institute Genome Sequencing Center for Infectious Disease"/>
            <person name="Wu L."/>
            <person name="Ma J."/>
        </authorList>
    </citation>
    <scope>NUCLEOTIDE SEQUENCE [LARGE SCALE GENOMIC DNA]</scope>
    <source>
        <strain evidence="4">JCM 17441</strain>
    </source>
</reference>
<sequence length="1405" mass="153429">MTTDAQLVEWRDAATSGGLPQPYRRDRWQPLRAGVVNLWEYDAAEVWYADGRMQLQGANESGKSTLMTLTTLLLLAGDTGSRNIDTLGESGKRFRYYVEPSDHPLDRRDATRQKHRGWAWQEYGRQTDGDPEYFTTLLFAEARRTDASLKTHWCTLHGRHRVRAGLTLLSAGLVAEPQQLRDIEGFVLHRTGAAYREAIARTMFGTASDLLDQVVRILRVVRTPKIGDRLDLAFLTTAFRNALPPLAEDEIRQLAEGWDQLERLRSDRDTAEQALAAVEEFTRKSWRPWADAVIRAAADPVTAAVTAFDNVTREERLAREAASALERQVTELAAQITADDVATAHTRAELEALQQEQAYQDAVTAIANADQLAERAREAVRLAQRSEQRARDTIAKVGPARVAAETAATDLREGEASVDAAANRVAAEAEPAGLTDVAARFLPGRDTARLDQAARRRQAAVTRILQLLDIQADAQRALDEAVRVATQARTEATAAAALADTAGEEVTRTIEAVAAALGAWAARLPDVARPTPEAVEAWVGLVSGLADADRPRPVVAAAIARDHLDSIRRTLQQRSAELASQLQQNTRAQQDLTARLAAVEQERDPRPAEPALWRRRDRPDGVTDGGAPLWRLVEVIDDADGTDVATLEAALEASGLLQAWVTPDGAYQLERDGADTVWIAGDRAAPGISHTLRAVLRPADDAGVLTDTVDRLLRNTAYSPTPSAAPALSPDGQWWHGTLTGRAIGVDGGPRLLGAAARAADRRRRIVGLRAELADLRATAEAITNELADVDQLLERLAEAARLAPDDAPVVAAVLTLRHAEREAERLARKAADGETAARDAQDRLDGVVADVVTHADEHRLPRRPGEVEATRLALYDFASVVSKLADAVGRLPRLREIAVQFAGAYDEAERLATTAQEDAETDRAEAERLQVQAAAAASALAQDAQEILARVADLRKNLGQLEGQVKLLRAERDQVLSRQFKAQSTLESVEEQRSAAEAERQRAVDSWFACVDAGLPALRHLPDPSARNVTAARESARAARAAIHPRDWSDEPQVVAKRVQARWASMVDTAQELRSRLESLSGRTVRTKPADEDDPGAVDVVVDGTGAALPPPTAVDVLARLLERLSNDYDEELSRTINELLGSTFIEHLRDRLVEAERLRTDINAKLAQTPTTTSGLILRLVRAPVEGERAANDVLAALERDFGLLPAGTQDQIRQFLSRRIGDAQEAARASGDADWRAQLERILDYRRWFELRLEYRTAQATANGAIGWRPLNRDDHSLLSGGAKVVTLLQPFVAALHAMYDQSGIGPRMMWLDEAFDGVDPANRATMLRLLADCDLDWVVAGPATIANTPTVPMAAIYEVRRAPRPFPGVSLELAVWAGGELTHLVTPDPADLPDLFSELQT</sequence>
<dbReference type="Proteomes" id="UP001500620">
    <property type="component" value="Unassembled WGS sequence"/>
</dbReference>
<protein>
    <submittedName>
        <fullName evidence="3">TIGR02680 family protein</fullName>
    </submittedName>
</protein>
<dbReference type="Pfam" id="PF13558">
    <property type="entry name" value="SbcC_Walker_B"/>
    <property type="match status" value="1"/>
</dbReference>
<dbReference type="SUPFAM" id="SSF52540">
    <property type="entry name" value="P-loop containing nucleoside triphosphate hydrolases"/>
    <property type="match status" value="1"/>
</dbReference>
<name>A0ABP8DHX7_9ACTN</name>
<evidence type="ECO:0000256" key="1">
    <source>
        <dbReference type="SAM" id="Coils"/>
    </source>
</evidence>
<evidence type="ECO:0000313" key="3">
    <source>
        <dbReference type="EMBL" id="GAA4256396.1"/>
    </source>
</evidence>
<accession>A0ABP8DHX7</accession>
<keyword evidence="1" id="KW-0175">Coiled coil</keyword>
<keyword evidence="4" id="KW-1185">Reference proteome</keyword>
<proteinExistence type="predicted"/>
<dbReference type="InterPro" id="IPR027417">
    <property type="entry name" value="P-loop_NTPase"/>
</dbReference>
<dbReference type="NCBIfam" id="TIGR02680">
    <property type="entry name" value="TIGR02680 family protein"/>
    <property type="match status" value="1"/>
</dbReference>
<dbReference type="InterPro" id="IPR013496">
    <property type="entry name" value="CHP02680"/>
</dbReference>
<comment type="caution">
    <text evidence="3">The sequence shown here is derived from an EMBL/GenBank/DDBJ whole genome shotgun (WGS) entry which is preliminary data.</text>
</comment>
<evidence type="ECO:0000313" key="4">
    <source>
        <dbReference type="Proteomes" id="UP001500620"/>
    </source>
</evidence>
<feature type="coiled-coil region" evidence="1">
    <location>
        <begin position="766"/>
        <end position="844"/>
    </location>
</feature>